<dbReference type="SUPFAM" id="SSF52980">
    <property type="entry name" value="Restriction endonuclease-like"/>
    <property type="match status" value="1"/>
</dbReference>
<dbReference type="AlphaFoldDB" id="A0A3R7F1D6"/>
<organism evidence="2 3">
    <name type="scientific">Alicycliphilus denitrificans</name>
    <dbReference type="NCBI Taxonomy" id="179636"/>
    <lineage>
        <taxon>Bacteria</taxon>
        <taxon>Pseudomonadati</taxon>
        <taxon>Pseudomonadota</taxon>
        <taxon>Betaproteobacteria</taxon>
        <taxon>Burkholderiales</taxon>
        <taxon>Comamonadaceae</taxon>
        <taxon>Alicycliphilus</taxon>
    </lineage>
</organism>
<dbReference type="InterPro" id="IPR011335">
    <property type="entry name" value="Restrct_endonuc-II-like"/>
</dbReference>
<dbReference type="RefSeq" id="WP_094435596.1">
    <property type="nucleotide sequence ID" value="NZ_NKDB02000001.1"/>
</dbReference>
<evidence type="ECO:0000313" key="3">
    <source>
        <dbReference type="Proteomes" id="UP000216225"/>
    </source>
</evidence>
<proteinExistence type="predicted"/>
<dbReference type="Proteomes" id="UP000216225">
    <property type="component" value="Unassembled WGS sequence"/>
</dbReference>
<gene>
    <name evidence="2" type="ORF">CE154_004750</name>
</gene>
<protein>
    <submittedName>
        <fullName evidence="2">Cytosolic protein</fullName>
    </submittedName>
</protein>
<evidence type="ECO:0000313" key="2">
    <source>
        <dbReference type="EMBL" id="RKJ99055.1"/>
    </source>
</evidence>
<feature type="domain" description="Type II restriction endonuclease EcoO109IR" evidence="1">
    <location>
        <begin position="6"/>
        <end position="199"/>
    </location>
</feature>
<accession>A0A3R7F1D6</accession>
<reference evidence="2 3" key="1">
    <citation type="submission" date="2018-09" db="EMBL/GenBank/DDBJ databases">
        <title>Genome comparison of Alicycliphilus sp. BQ1, a polyurethanolytic bacterium, with its closest phylogenetic relatives Alicycliphilus denitrificans BC and K601, unable to attack polyurethane.</title>
        <authorList>
            <person name="Loza-Tavera H."/>
            <person name="Lozano L."/>
            <person name="Cevallos M."/>
            <person name="Maya-Lucas O."/>
            <person name="Garcia-Mena J."/>
            <person name="Hernandez J."/>
        </authorList>
    </citation>
    <scope>NUCLEOTIDE SEQUENCE [LARGE SCALE GENOMIC DNA]</scope>
    <source>
        <strain evidence="2 3">BQ1</strain>
    </source>
</reference>
<dbReference type="Pfam" id="PF14511">
    <property type="entry name" value="RE_EcoO109I"/>
    <property type="match status" value="1"/>
</dbReference>
<sequence length="246" mass="28070">MSPMENAKQYVKQRIAPDFHSKRLASLEKLKLDDVLKRKNPYLFKAKAITSAPDLVKQLLLAHLSSQEETLFGAFLESLAIHICEHTYGGKKSTTEGIDLEFSRDNTRYIVSIKSGPNWGNSSQIKKMVQNFNQARRIAGPRAHVIAVNGCCYGKNSSPSQKENYFKLCGQDFWHLISGEPQLYKEIIEPLGYEARQRNDEFEEAFGRLHTRFTTHFTQDFCHPDGAIDWEKIVSMNSGAKSLWQP</sequence>
<dbReference type="InterPro" id="IPR032793">
    <property type="entry name" value="RE_EcoO109IR"/>
</dbReference>
<comment type="caution">
    <text evidence="2">The sequence shown here is derived from an EMBL/GenBank/DDBJ whole genome shotgun (WGS) entry which is preliminary data.</text>
</comment>
<evidence type="ECO:0000259" key="1">
    <source>
        <dbReference type="Pfam" id="PF14511"/>
    </source>
</evidence>
<dbReference type="EMBL" id="NKDB02000001">
    <property type="protein sequence ID" value="RKJ99055.1"/>
    <property type="molecule type" value="Genomic_DNA"/>
</dbReference>
<name>A0A3R7F1D6_9BURK</name>
<dbReference type="CDD" id="cd22345">
    <property type="entry name" value="PDDEXK_nuclease"/>
    <property type="match status" value="1"/>
</dbReference>